<keyword evidence="3" id="KW-1185">Reference proteome</keyword>
<dbReference type="CDD" id="cd03801">
    <property type="entry name" value="GT4_PimA-like"/>
    <property type="match status" value="1"/>
</dbReference>
<protein>
    <submittedName>
        <fullName evidence="2">Glycosyl transferase family 1</fullName>
    </submittedName>
</protein>
<gene>
    <name evidence="2" type="ORF">BST86_07700</name>
</gene>
<reference evidence="2 3" key="1">
    <citation type="submission" date="2016-11" db="EMBL/GenBank/DDBJ databases">
        <title>Trade-off between light-utilization and light-protection in marine flavobacteria.</title>
        <authorList>
            <person name="Kumagai Y."/>
        </authorList>
    </citation>
    <scope>NUCLEOTIDE SEQUENCE [LARGE SCALE GENOMIC DNA]</scope>
    <source>
        <strain evidence="2 3">JCM 17109</strain>
    </source>
</reference>
<proteinExistence type="predicted"/>
<evidence type="ECO:0000259" key="1">
    <source>
        <dbReference type="Pfam" id="PF00534"/>
    </source>
</evidence>
<accession>A0A2S9WU38</accession>
<dbReference type="SUPFAM" id="SSF53756">
    <property type="entry name" value="UDP-Glycosyltransferase/glycogen phosphorylase"/>
    <property type="match status" value="1"/>
</dbReference>
<dbReference type="EMBL" id="MQUC01000003">
    <property type="protein sequence ID" value="PRP66990.1"/>
    <property type="molecule type" value="Genomic_DNA"/>
</dbReference>
<comment type="caution">
    <text evidence="2">The sequence shown here is derived from an EMBL/GenBank/DDBJ whole genome shotgun (WGS) entry which is preliminary data.</text>
</comment>
<organism evidence="2 3">
    <name type="scientific">Nonlabens agnitus</name>
    <dbReference type="NCBI Taxonomy" id="870484"/>
    <lineage>
        <taxon>Bacteria</taxon>
        <taxon>Pseudomonadati</taxon>
        <taxon>Bacteroidota</taxon>
        <taxon>Flavobacteriia</taxon>
        <taxon>Flavobacteriales</taxon>
        <taxon>Flavobacteriaceae</taxon>
        <taxon>Nonlabens</taxon>
    </lineage>
</organism>
<dbReference type="Pfam" id="PF00534">
    <property type="entry name" value="Glycos_transf_1"/>
    <property type="match status" value="1"/>
</dbReference>
<dbReference type="PANTHER" id="PTHR12526:SF630">
    <property type="entry name" value="GLYCOSYLTRANSFERASE"/>
    <property type="match status" value="1"/>
</dbReference>
<name>A0A2S9WU38_9FLAO</name>
<feature type="domain" description="Glycosyl transferase family 1" evidence="1">
    <location>
        <begin position="197"/>
        <end position="348"/>
    </location>
</feature>
<evidence type="ECO:0000313" key="2">
    <source>
        <dbReference type="EMBL" id="PRP66990.1"/>
    </source>
</evidence>
<dbReference type="Proteomes" id="UP000239532">
    <property type="component" value="Unassembled WGS sequence"/>
</dbReference>
<sequence>MKILMVSMNNLHFQRWSDQLRDSGHEVFWFDILDQGYAQSLSWMTQITGWKKRFLKRRGRTFLKTKFPKVYSWLECNYDVRVEDAFERALLEIQPDVVHSFALYVAAAPIKNVMQVHAHMKWAYSAWGSDLFYFQHQPNYLADIKQVLQRVDYLFTDCHRDHQIAVKYGFQGTFLGVFPGGGGYELDNLKQYQLPIKQRKIIAVKGYQNRSGRAVSVLQALEMIKDQLTDYEIVVFGADHQDVFRFRAVTEHGRSEREIPNITIHGKLTHEDIFKLFGKALLYIGNSNSDGMPNTLLEAICCGCHPIQSNPGGATAEIITDGLNGLLIENCEDVELIGQVVKKSLTDLDYLLKSAEYNYINIVPKLDRDFIKKKVIDAYSACLPSTGSIFLS</sequence>
<dbReference type="InterPro" id="IPR001296">
    <property type="entry name" value="Glyco_trans_1"/>
</dbReference>
<dbReference type="AlphaFoldDB" id="A0A2S9WU38"/>
<dbReference type="Gene3D" id="3.40.50.2000">
    <property type="entry name" value="Glycogen Phosphorylase B"/>
    <property type="match status" value="2"/>
</dbReference>
<keyword evidence="2" id="KW-0808">Transferase</keyword>
<dbReference type="PANTHER" id="PTHR12526">
    <property type="entry name" value="GLYCOSYLTRANSFERASE"/>
    <property type="match status" value="1"/>
</dbReference>
<dbReference type="GO" id="GO:0016757">
    <property type="term" value="F:glycosyltransferase activity"/>
    <property type="evidence" value="ECO:0007669"/>
    <property type="project" value="InterPro"/>
</dbReference>
<dbReference type="OrthoDB" id="1411429at2"/>
<evidence type="ECO:0000313" key="3">
    <source>
        <dbReference type="Proteomes" id="UP000239532"/>
    </source>
</evidence>